<comment type="catalytic activity">
    <reaction evidence="1">
        <text>ATP + protein L-histidine = ADP + protein N-phospho-L-histidine.</text>
        <dbReference type="EC" id="2.7.13.3"/>
    </reaction>
</comment>
<dbReference type="Gene3D" id="3.30.565.10">
    <property type="entry name" value="Histidine kinase-like ATPase, C-terminal domain"/>
    <property type="match status" value="1"/>
</dbReference>
<dbReference type="Pfam" id="PF08448">
    <property type="entry name" value="PAS_4"/>
    <property type="match status" value="1"/>
</dbReference>
<dbReference type="PROSITE" id="PS50112">
    <property type="entry name" value="PAS"/>
    <property type="match status" value="1"/>
</dbReference>
<dbReference type="CDD" id="cd16922">
    <property type="entry name" value="HATPase_EvgS-ArcB-TorS-like"/>
    <property type="match status" value="1"/>
</dbReference>
<dbReference type="InterPro" id="IPR036097">
    <property type="entry name" value="HisK_dim/P_sf"/>
</dbReference>
<organism evidence="21 22">
    <name type="scientific">Anabaena subtropica FACHB-260</name>
    <dbReference type="NCBI Taxonomy" id="2692884"/>
    <lineage>
        <taxon>Bacteria</taxon>
        <taxon>Bacillati</taxon>
        <taxon>Cyanobacteriota</taxon>
        <taxon>Cyanophyceae</taxon>
        <taxon>Nostocales</taxon>
        <taxon>Nostocaceae</taxon>
        <taxon>Anabaena</taxon>
    </lineage>
</organism>
<dbReference type="CDD" id="cd17580">
    <property type="entry name" value="REC_2_DhkD-like"/>
    <property type="match status" value="1"/>
</dbReference>
<evidence type="ECO:0000256" key="13">
    <source>
        <dbReference type="ARBA" id="ARBA00023136"/>
    </source>
</evidence>
<dbReference type="CDD" id="cd12915">
    <property type="entry name" value="PDC2_DGC_like"/>
    <property type="match status" value="1"/>
</dbReference>
<reference evidence="21 22" key="1">
    <citation type="journal article" date="2020" name="ISME J.">
        <title>Comparative genomics reveals insights into cyanobacterial evolution and habitat adaptation.</title>
        <authorList>
            <person name="Chen M.Y."/>
            <person name="Teng W.K."/>
            <person name="Zhao L."/>
            <person name="Hu C.X."/>
            <person name="Zhou Y.K."/>
            <person name="Han B.P."/>
            <person name="Song L.R."/>
            <person name="Shu W.S."/>
        </authorList>
    </citation>
    <scope>NUCLEOTIDE SEQUENCE [LARGE SCALE GENOMIC DNA]</scope>
    <source>
        <strain evidence="21 22">FACHB-260</strain>
    </source>
</reference>
<keyword evidence="13 15" id="KW-0472">Membrane</keyword>
<dbReference type="PROSITE" id="PS50885">
    <property type="entry name" value="HAMP"/>
    <property type="match status" value="1"/>
</dbReference>
<evidence type="ECO:0000256" key="3">
    <source>
        <dbReference type="ARBA" id="ARBA00012438"/>
    </source>
</evidence>
<protein>
    <recommendedName>
        <fullName evidence="3">histidine kinase</fullName>
        <ecNumber evidence="3">2.7.13.3</ecNumber>
    </recommendedName>
</protein>
<dbReference type="InterPro" id="IPR003660">
    <property type="entry name" value="HAMP_dom"/>
</dbReference>
<dbReference type="SUPFAM" id="SSF103190">
    <property type="entry name" value="Sensory domain-like"/>
    <property type="match status" value="1"/>
</dbReference>
<evidence type="ECO:0000256" key="1">
    <source>
        <dbReference type="ARBA" id="ARBA00000085"/>
    </source>
</evidence>
<dbReference type="SUPFAM" id="SSF55785">
    <property type="entry name" value="PYP-like sensor domain (PAS domain)"/>
    <property type="match status" value="3"/>
</dbReference>
<keyword evidence="7 15" id="KW-0812">Transmembrane</keyword>
<evidence type="ECO:0000313" key="22">
    <source>
        <dbReference type="Proteomes" id="UP000607281"/>
    </source>
</evidence>
<evidence type="ECO:0000256" key="7">
    <source>
        <dbReference type="ARBA" id="ARBA00022692"/>
    </source>
</evidence>
<proteinExistence type="predicted"/>
<evidence type="ECO:0000259" key="18">
    <source>
        <dbReference type="PROSITE" id="PS50112"/>
    </source>
</evidence>
<evidence type="ECO:0000256" key="12">
    <source>
        <dbReference type="ARBA" id="ARBA00023012"/>
    </source>
</evidence>
<feature type="domain" description="PAS" evidence="18">
    <location>
        <begin position="512"/>
        <end position="558"/>
    </location>
</feature>
<comment type="subcellular location">
    <subcellularLocation>
        <location evidence="2">Cell membrane</location>
        <topology evidence="2">Multi-pass membrane protein</topology>
    </subcellularLocation>
</comment>
<dbReference type="InterPro" id="IPR004358">
    <property type="entry name" value="Sig_transdc_His_kin-like_C"/>
</dbReference>
<evidence type="ECO:0000259" key="19">
    <source>
        <dbReference type="PROSITE" id="PS50113"/>
    </source>
</evidence>
<evidence type="ECO:0000256" key="8">
    <source>
        <dbReference type="ARBA" id="ARBA00022741"/>
    </source>
</evidence>
<keyword evidence="10" id="KW-0067">ATP-binding</keyword>
<dbReference type="Gene3D" id="6.10.340.10">
    <property type="match status" value="1"/>
</dbReference>
<name>A0ABR8CV78_9NOST</name>
<dbReference type="InterPro" id="IPR003661">
    <property type="entry name" value="HisK_dim/P_dom"/>
</dbReference>
<dbReference type="PROSITE" id="PS50110">
    <property type="entry name" value="RESPONSE_REGULATORY"/>
    <property type="match status" value="1"/>
</dbReference>
<dbReference type="SMART" id="SM00304">
    <property type="entry name" value="HAMP"/>
    <property type="match status" value="1"/>
</dbReference>
<keyword evidence="8" id="KW-0547">Nucleotide-binding</keyword>
<evidence type="ECO:0000256" key="15">
    <source>
        <dbReference type="SAM" id="Phobius"/>
    </source>
</evidence>
<dbReference type="SMART" id="SM00388">
    <property type="entry name" value="HisKA"/>
    <property type="match status" value="1"/>
</dbReference>
<dbReference type="Gene3D" id="2.10.70.100">
    <property type="match status" value="1"/>
</dbReference>
<dbReference type="CDD" id="cd06225">
    <property type="entry name" value="HAMP"/>
    <property type="match status" value="1"/>
</dbReference>
<dbReference type="InterPro" id="IPR033479">
    <property type="entry name" value="dCache_1"/>
</dbReference>
<keyword evidence="9" id="KW-0418">Kinase</keyword>
<dbReference type="PANTHER" id="PTHR43547:SF2">
    <property type="entry name" value="HYBRID SIGNAL TRANSDUCTION HISTIDINE KINASE C"/>
    <property type="match status" value="1"/>
</dbReference>
<evidence type="ECO:0000256" key="2">
    <source>
        <dbReference type="ARBA" id="ARBA00004651"/>
    </source>
</evidence>
<dbReference type="Pfam" id="PF00072">
    <property type="entry name" value="Response_reg"/>
    <property type="match status" value="1"/>
</dbReference>
<dbReference type="Pfam" id="PF00512">
    <property type="entry name" value="HisKA"/>
    <property type="match status" value="1"/>
</dbReference>
<dbReference type="SMART" id="SM00091">
    <property type="entry name" value="PAS"/>
    <property type="match status" value="3"/>
</dbReference>
<accession>A0ABR8CV78</accession>
<evidence type="ECO:0000259" key="16">
    <source>
        <dbReference type="PROSITE" id="PS50109"/>
    </source>
</evidence>
<dbReference type="EC" id="2.7.13.3" evidence="3"/>
<dbReference type="PROSITE" id="PS50113">
    <property type="entry name" value="PAC"/>
    <property type="match status" value="3"/>
</dbReference>
<dbReference type="PROSITE" id="PS50109">
    <property type="entry name" value="HIS_KIN"/>
    <property type="match status" value="1"/>
</dbReference>
<keyword evidence="12" id="KW-0902">Two-component regulatory system</keyword>
<feature type="domain" description="Histidine kinase" evidence="16">
    <location>
        <begin position="793"/>
        <end position="1011"/>
    </location>
</feature>
<keyword evidence="11 15" id="KW-1133">Transmembrane helix</keyword>
<evidence type="ECO:0000256" key="4">
    <source>
        <dbReference type="ARBA" id="ARBA00022475"/>
    </source>
</evidence>
<dbReference type="Gene3D" id="3.40.50.2300">
    <property type="match status" value="1"/>
</dbReference>
<gene>
    <name evidence="21" type="ORF">H6G18_16255</name>
</gene>
<dbReference type="InterPro" id="IPR001610">
    <property type="entry name" value="PAC"/>
</dbReference>
<evidence type="ECO:0000256" key="6">
    <source>
        <dbReference type="ARBA" id="ARBA00022679"/>
    </source>
</evidence>
<feature type="domain" description="Response regulatory" evidence="17">
    <location>
        <begin position="1033"/>
        <end position="1151"/>
    </location>
</feature>
<evidence type="ECO:0000256" key="10">
    <source>
        <dbReference type="ARBA" id="ARBA00022840"/>
    </source>
</evidence>
<dbReference type="InterPro" id="IPR013655">
    <property type="entry name" value="PAS_fold_3"/>
</dbReference>
<feature type="domain" description="HAMP" evidence="20">
    <location>
        <begin position="311"/>
        <end position="364"/>
    </location>
</feature>
<keyword evidence="6" id="KW-0808">Transferase</keyword>
<dbReference type="SMART" id="SM00387">
    <property type="entry name" value="HATPase_c"/>
    <property type="match status" value="1"/>
</dbReference>
<dbReference type="SUPFAM" id="SSF52172">
    <property type="entry name" value="CheY-like"/>
    <property type="match status" value="1"/>
</dbReference>
<evidence type="ECO:0000256" key="9">
    <source>
        <dbReference type="ARBA" id="ARBA00022777"/>
    </source>
</evidence>
<evidence type="ECO:0000256" key="11">
    <source>
        <dbReference type="ARBA" id="ARBA00022989"/>
    </source>
</evidence>
<dbReference type="Gene3D" id="3.30.450.20">
    <property type="entry name" value="PAS domain"/>
    <property type="match status" value="5"/>
</dbReference>
<dbReference type="SMART" id="SM00448">
    <property type="entry name" value="REC"/>
    <property type="match status" value="1"/>
</dbReference>
<dbReference type="CDD" id="cd00082">
    <property type="entry name" value="HisKA"/>
    <property type="match status" value="1"/>
</dbReference>
<dbReference type="RefSeq" id="WP_190408118.1">
    <property type="nucleotide sequence ID" value="NZ_JACJRF010000028.1"/>
</dbReference>
<dbReference type="SUPFAM" id="SSF55874">
    <property type="entry name" value="ATPase domain of HSP90 chaperone/DNA topoisomerase II/histidine kinase"/>
    <property type="match status" value="1"/>
</dbReference>
<dbReference type="CDD" id="cd12914">
    <property type="entry name" value="PDC1_DGC_like"/>
    <property type="match status" value="1"/>
</dbReference>
<dbReference type="Pfam" id="PF00672">
    <property type="entry name" value="HAMP"/>
    <property type="match status" value="1"/>
</dbReference>
<dbReference type="InterPro" id="IPR000014">
    <property type="entry name" value="PAS"/>
</dbReference>
<dbReference type="InterPro" id="IPR013656">
    <property type="entry name" value="PAS_4"/>
</dbReference>
<evidence type="ECO:0000259" key="17">
    <source>
        <dbReference type="PROSITE" id="PS50110"/>
    </source>
</evidence>
<evidence type="ECO:0000256" key="5">
    <source>
        <dbReference type="ARBA" id="ARBA00022553"/>
    </source>
</evidence>
<dbReference type="InterPro" id="IPR029151">
    <property type="entry name" value="Sensor-like_sf"/>
</dbReference>
<dbReference type="InterPro" id="IPR003594">
    <property type="entry name" value="HATPase_dom"/>
</dbReference>
<dbReference type="NCBIfam" id="TIGR00229">
    <property type="entry name" value="sensory_box"/>
    <property type="match status" value="3"/>
</dbReference>
<keyword evidence="22" id="KW-1185">Reference proteome</keyword>
<feature type="domain" description="PAC" evidence="19">
    <location>
        <begin position="716"/>
        <end position="768"/>
    </location>
</feature>
<dbReference type="Pfam" id="PF13426">
    <property type="entry name" value="PAS_9"/>
    <property type="match status" value="1"/>
</dbReference>
<dbReference type="Pfam" id="PF02743">
    <property type="entry name" value="dCache_1"/>
    <property type="match status" value="1"/>
</dbReference>
<evidence type="ECO:0000256" key="14">
    <source>
        <dbReference type="PROSITE-ProRule" id="PRU00169"/>
    </source>
</evidence>
<feature type="domain" description="PAC" evidence="19">
    <location>
        <begin position="589"/>
        <end position="640"/>
    </location>
</feature>
<evidence type="ECO:0000313" key="21">
    <source>
        <dbReference type="EMBL" id="MBD2345690.1"/>
    </source>
</evidence>
<comment type="caution">
    <text evidence="21">The sequence shown here is derived from an EMBL/GenBank/DDBJ whole genome shotgun (WGS) entry which is preliminary data.</text>
</comment>
<feature type="domain" description="PAC" evidence="19">
    <location>
        <begin position="452"/>
        <end position="504"/>
    </location>
</feature>
<dbReference type="SUPFAM" id="SSF47384">
    <property type="entry name" value="Homodimeric domain of signal transducing histidine kinase"/>
    <property type="match status" value="1"/>
</dbReference>
<dbReference type="Pfam" id="PF02518">
    <property type="entry name" value="HATPase_c"/>
    <property type="match status" value="1"/>
</dbReference>
<dbReference type="PANTHER" id="PTHR43547">
    <property type="entry name" value="TWO-COMPONENT HISTIDINE KINASE"/>
    <property type="match status" value="1"/>
</dbReference>
<dbReference type="InterPro" id="IPR011006">
    <property type="entry name" value="CheY-like_superfamily"/>
</dbReference>
<evidence type="ECO:0000259" key="20">
    <source>
        <dbReference type="PROSITE" id="PS50885"/>
    </source>
</evidence>
<dbReference type="InterPro" id="IPR000700">
    <property type="entry name" value="PAS-assoc_C"/>
</dbReference>
<dbReference type="SMART" id="SM00086">
    <property type="entry name" value="PAC"/>
    <property type="match status" value="3"/>
</dbReference>
<dbReference type="PRINTS" id="PR00344">
    <property type="entry name" value="BCTRLSENSOR"/>
</dbReference>
<feature type="modified residue" description="4-aspartylphosphate" evidence="14">
    <location>
        <position position="1082"/>
    </location>
</feature>
<keyword evidence="5 14" id="KW-0597">Phosphoprotein</keyword>
<dbReference type="InterPro" id="IPR035965">
    <property type="entry name" value="PAS-like_dom_sf"/>
</dbReference>
<keyword evidence="4" id="KW-1003">Cell membrane</keyword>
<feature type="transmembrane region" description="Helical" evidence="15">
    <location>
        <begin position="291"/>
        <end position="313"/>
    </location>
</feature>
<dbReference type="InterPro" id="IPR001789">
    <property type="entry name" value="Sig_transdc_resp-reg_receiver"/>
</dbReference>
<dbReference type="InterPro" id="IPR036890">
    <property type="entry name" value="HATPase_C_sf"/>
</dbReference>
<dbReference type="Proteomes" id="UP000607281">
    <property type="component" value="Unassembled WGS sequence"/>
</dbReference>
<dbReference type="Gene3D" id="1.10.287.130">
    <property type="match status" value="1"/>
</dbReference>
<sequence length="1155" mass="128314">MPSWLNCSFLSSLRTRLLLLVLLAVIPALGLILYSASEQRRAAITEAQENTLRLVRLAANNQRQMVEGTRQLLTVLAQMPIIRQGNSPDCHQLLADLLQQYPTYGNLAVIDTQGNIICSGITYSGRVNVTDRSYFKSALQTHKFVVGDYQIGRITKKPTVSFAFPVLNKVDQVQSVVMAALDLDQWNQLAAQVQLPEDAVLSVVNQKGILLVRYPEAEKWLGKSLPQDAFVQMKTTGGEGVCEITGLDGVRRIFAFVPLGDDPFNPDAYISVGVPVAVVLDHANWLLVSNLLGLGTVTILALVAAWVGGNVFLIRQVQSLVRTAQTLGSGQLNARSEIAHTSGELGKLARAIDEMAIALAAREMAIASLNQDMKTLFELIPIGILITQDPEFKQVRANPAFAQILGLEPRTNISDTLLDTFCSSYKLLREGQELPPEEFPLRYAAIHKTEVKGTEVDLVRDDGRIFNLFGYAAPLVDNLDKSRGAVAAFLDITERKQVEEKTRHLLTQIQHQANVLQAILSASVDHIYIFDLLGRYQYVSGGGAAILGLTPEEMVGKTWRELNLPANSLEMLNLLDIEREAVIQTGQPIKAENSYQTPEGLHYYEYILTPLHNPEQLIEGVVAVSRDISGHKQTEQALRESEQRLRLAQRVAKIGTWDWNVQTNQVSWSEGIWDLLGLERGTNKPGFRSWLDFIHPDDRDRTMQAVEAVFTQGEEYYDEYRILRQDGTILWLASKGRVIRNYQGEVERFVGIILDISERKQVEVEREELLQREQAAREAAEVTSRIKDEFLAVLSHELRTPLNPIIGWTNLLRAGKLKPEKAAIALETIERNAKLQTQLVEDLLDISRILQGKFTLNLSHVYFPTIIEAAKETFRLAAEAKSIQIFTEFTPGVSPFLGDAGRLQQVVWNLLSNAVKFTPEGGQVTIKLESTGNYAQLQVSDTGQGISQEFLPYVFEIFRQADSATTRKFGGLGLGLAIARHIVEMHGGRVYAQSLGENQGATFTVKLPQVNRQPNSQQNEILPENLCNLHGVRVLVVDDEADIRDLVVYLIQQSGAEVIATASAIEALQVLKQSPLDILVCDIAMPDMDGYMLMQQVRAWSSEQGGQIPAIALSAYPGEFNQRKAIAAGFQRHLSKPVDPKDLVQAIASLLYKGF</sequence>
<dbReference type="InterPro" id="IPR005467">
    <property type="entry name" value="His_kinase_dom"/>
</dbReference>
<dbReference type="CDD" id="cd00130">
    <property type="entry name" value="PAS"/>
    <property type="match status" value="3"/>
</dbReference>
<dbReference type="EMBL" id="JACJRF010000028">
    <property type="protein sequence ID" value="MBD2345690.1"/>
    <property type="molecule type" value="Genomic_DNA"/>
</dbReference>
<dbReference type="Pfam" id="PF08447">
    <property type="entry name" value="PAS_3"/>
    <property type="match status" value="1"/>
</dbReference>